<dbReference type="Gene3D" id="2.60.120.260">
    <property type="entry name" value="Galactose-binding domain-like"/>
    <property type="match status" value="1"/>
</dbReference>
<organism evidence="2 3">
    <name type="scientific">Paenibacillus artemisiicola</name>
    <dbReference type="NCBI Taxonomy" id="1172618"/>
    <lineage>
        <taxon>Bacteria</taxon>
        <taxon>Bacillati</taxon>
        <taxon>Bacillota</taxon>
        <taxon>Bacilli</taxon>
        <taxon>Bacillales</taxon>
        <taxon>Paenibacillaceae</taxon>
        <taxon>Paenibacillus</taxon>
    </lineage>
</organism>
<dbReference type="Pfam" id="PF13472">
    <property type="entry name" value="Lipase_GDSL_2"/>
    <property type="match status" value="1"/>
</dbReference>
<reference evidence="2 3" key="1">
    <citation type="submission" date="2021-03" db="EMBL/GenBank/DDBJ databases">
        <title>Paenibacillus artemisicola MWE-103 whole genome sequence.</title>
        <authorList>
            <person name="Ham Y.J."/>
        </authorList>
    </citation>
    <scope>NUCLEOTIDE SEQUENCE [LARGE SCALE GENOMIC DNA]</scope>
    <source>
        <strain evidence="2 3">MWE-103</strain>
    </source>
</reference>
<dbReference type="SUPFAM" id="SSF52266">
    <property type="entry name" value="SGNH hydrolase"/>
    <property type="match status" value="1"/>
</dbReference>
<name>A0ABS3W585_9BACL</name>
<dbReference type="EMBL" id="JAGGDJ010000002">
    <property type="protein sequence ID" value="MBO7743472.1"/>
    <property type="molecule type" value="Genomic_DNA"/>
</dbReference>
<dbReference type="PANTHER" id="PTHR34407:SF1">
    <property type="entry name" value="SGNH HYDROLASE-TYPE ESTERASE DOMAIN-CONTAINING PROTEIN"/>
    <property type="match status" value="1"/>
</dbReference>
<proteinExistence type="predicted"/>
<accession>A0ABS3W585</accession>
<sequence length="379" mass="41262">MRVHYHRRDGLALAAKKLRAGGGTYKVAFIGGSVTEGAGASDAERYSYRALTGQYLASRYPEVAFTFVNAAVGGTDSVYGAYRFREHVLKTGPVDLLFVEFAVNDAGDRTASVRAMEGIARQAKRSNPRMAIGFIYSPNTAGLRLFREQGRVQPAIGHHEEVAAHYGIPSLSIARSIYEGIAAGELRWEDYSGDEVHPHDAGFGLYGGLVETFLRETLGYRADGDADQDETAGLPEPLEPSCYEHAGLLPPGTAERAPGWRHEQPWRFEHVCYWKLPGEALIGDTAGAAFRLRFQGTAAGIAVLAGMDLGDIEFAIDGGRYEPMRLFDSRCASFYRPKIVLLAEGLVPGGHTIDIRIAADMPALSTGRCVRILYFLVNA</sequence>
<keyword evidence="3" id="KW-1185">Reference proteome</keyword>
<protein>
    <recommendedName>
        <fullName evidence="1">SGNH hydrolase-type esterase domain-containing protein</fullName>
    </recommendedName>
</protein>
<dbReference type="InterPro" id="IPR036514">
    <property type="entry name" value="SGNH_hydro_sf"/>
</dbReference>
<dbReference type="RefSeq" id="WP_208846498.1">
    <property type="nucleotide sequence ID" value="NZ_JAGGDJ010000002.1"/>
</dbReference>
<dbReference type="Gene3D" id="3.40.50.1110">
    <property type="entry name" value="SGNH hydrolase"/>
    <property type="match status" value="1"/>
</dbReference>
<dbReference type="CDD" id="cd00229">
    <property type="entry name" value="SGNH_hydrolase"/>
    <property type="match status" value="1"/>
</dbReference>
<dbReference type="Proteomes" id="UP000670947">
    <property type="component" value="Unassembled WGS sequence"/>
</dbReference>
<dbReference type="InterPro" id="IPR013830">
    <property type="entry name" value="SGNH_hydro"/>
</dbReference>
<evidence type="ECO:0000313" key="2">
    <source>
        <dbReference type="EMBL" id="MBO7743472.1"/>
    </source>
</evidence>
<evidence type="ECO:0000259" key="1">
    <source>
        <dbReference type="Pfam" id="PF13472"/>
    </source>
</evidence>
<comment type="caution">
    <text evidence="2">The sequence shown here is derived from an EMBL/GenBank/DDBJ whole genome shotgun (WGS) entry which is preliminary data.</text>
</comment>
<feature type="domain" description="SGNH hydrolase-type esterase" evidence="1">
    <location>
        <begin position="29"/>
        <end position="202"/>
    </location>
</feature>
<dbReference type="PANTHER" id="PTHR34407">
    <property type="entry name" value="EXPRESSED PROTEIN"/>
    <property type="match status" value="1"/>
</dbReference>
<gene>
    <name evidence="2" type="ORF">I8J29_04655</name>
</gene>
<evidence type="ECO:0000313" key="3">
    <source>
        <dbReference type="Proteomes" id="UP000670947"/>
    </source>
</evidence>